<accession>A0A150FAA2</accession>
<evidence type="ECO:0000259" key="2">
    <source>
        <dbReference type="Pfam" id="PF02120"/>
    </source>
</evidence>
<keyword evidence="3" id="KW-0282">Flagellum</keyword>
<evidence type="ECO:0000313" key="4">
    <source>
        <dbReference type="Proteomes" id="UP000075430"/>
    </source>
</evidence>
<organism evidence="3 4">
    <name type="scientific">Bacillus nakamurai</name>
    <dbReference type="NCBI Taxonomy" id="1793963"/>
    <lineage>
        <taxon>Bacteria</taxon>
        <taxon>Bacillati</taxon>
        <taxon>Bacillota</taxon>
        <taxon>Bacilli</taxon>
        <taxon>Bacillales</taxon>
        <taxon>Bacillaceae</taxon>
        <taxon>Bacillus</taxon>
    </lineage>
</organism>
<keyword evidence="4" id="KW-1185">Reference proteome</keyword>
<feature type="domain" description="Flagellar hook-length control protein-like C-terminal" evidence="2">
    <location>
        <begin position="334"/>
        <end position="411"/>
    </location>
</feature>
<evidence type="ECO:0000313" key="3">
    <source>
        <dbReference type="EMBL" id="KXZ22172.1"/>
    </source>
</evidence>
<dbReference type="Gene3D" id="3.30.750.140">
    <property type="match status" value="1"/>
</dbReference>
<name>A0A150FAA2_9BACI</name>
<dbReference type="EMBL" id="LSBA01000005">
    <property type="protein sequence ID" value="KXZ22172.1"/>
    <property type="molecule type" value="Genomic_DNA"/>
</dbReference>
<keyword evidence="3" id="KW-0969">Cilium</keyword>
<dbReference type="Pfam" id="PF02120">
    <property type="entry name" value="Flg_hook"/>
    <property type="match status" value="1"/>
</dbReference>
<dbReference type="AlphaFoldDB" id="A0A150FAA2"/>
<dbReference type="RefSeq" id="WP_061520523.1">
    <property type="nucleotide sequence ID" value="NZ_JARLZY010000019.1"/>
</dbReference>
<keyword evidence="3" id="KW-0966">Cell projection</keyword>
<dbReference type="Proteomes" id="UP000075430">
    <property type="component" value="Unassembled WGS sequence"/>
</dbReference>
<reference evidence="4" key="1">
    <citation type="submission" date="2016-02" db="EMBL/GenBank/DDBJ databases">
        <authorList>
            <person name="Dunlap C."/>
        </authorList>
    </citation>
    <scope>NUCLEOTIDE SEQUENCE [LARGE SCALE GENOMIC DNA]</scope>
    <source>
        <strain evidence="4">NRRL B-41092</strain>
    </source>
</reference>
<evidence type="ECO:0000256" key="1">
    <source>
        <dbReference type="SAM" id="MobiDB-lite"/>
    </source>
</evidence>
<dbReference type="STRING" id="1793963.AXI58_09255"/>
<gene>
    <name evidence="3" type="ORF">AXI58_09255</name>
</gene>
<dbReference type="OrthoDB" id="2990946at2"/>
<dbReference type="InterPro" id="IPR038610">
    <property type="entry name" value="FliK-like_C_sf"/>
</dbReference>
<sequence length="455" mass="50633">MKLLELTGNRMQTAQNSNVKANQNSLGFFQNWLLSEITSPQQPGEETKTDDKALKDALSKIGDWLKAGPEEKEQQLEQLLQSVKTLEGKQTNETVLPLLNKLAQTVEAMLAKQQNEEKLVIQNPQPSMEEQESGRDAIESGLLFIQGALCQLLQHEQELPDSTQAQAVYQEGSRLLDALKNQGVPDRLIQDLQQTLFPKNESVSKLYTMSAAELKSFQSVIEQLTGLSQKGTKEWNMAETELKALVLSQSSESSQEFGRQMPESAGRTEKANSGAAAPIKAADSKYAPHMLFTGNRSLAGIQQSAIGTSEQQSPDNKPLADQVISGWKQMKYTPFGKSTGSFTIRLNPENLGFVTIKVTNENGMFQSKIIASSQSAKELLEQHLPQLKQSLPNMSVQIDRFTVPLQSADQQPVYGQLADQQKQQHQGQREQRQKQQSSDFGDMLEELSLHEMEEE</sequence>
<feature type="region of interest" description="Disordered" evidence="1">
    <location>
        <begin position="251"/>
        <end position="274"/>
    </location>
</feature>
<comment type="caution">
    <text evidence="3">The sequence shown here is derived from an EMBL/GenBank/DDBJ whole genome shotgun (WGS) entry which is preliminary data.</text>
</comment>
<feature type="region of interest" description="Disordered" evidence="1">
    <location>
        <begin position="413"/>
        <end position="455"/>
    </location>
</feature>
<dbReference type="InterPro" id="IPR021136">
    <property type="entry name" value="Flagellar_hook_control-like_C"/>
</dbReference>
<dbReference type="CDD" id="cd17470">
    <property type="entry name" value="T3SS_Flik_C"/>
    <property type="match status" value="1"/>
</dbReference>
<proteinExistence type="predicted"/>
<protein>
    <submittedName>
        <fullName evidence="3">Flagellar hook-length control protein</fullName>
    </submittedName>
</protein>